<feature type="transmembrane region" description="Helical" evidence="7">
    <location>
        <begin position="21"/>
        <end position="43"/>
    </location>
</feature>
<keyword evidence="3" id="KW-1003">Cell membrane</keyword>
<dbReference type="InterPro" id="IPR020846">
    <property type="entry name" value="MFS_dom"/>
</dbReference>
<dbReference type="PROSITE" id="PS50850">
    <property type="entry name" value="MFS"/>
    <property type="match status" value="1"/>
</dbReference>
<accession>A0ABV5LW69</accession>
<protein>
    <submittedName>
        <fullName evidence="9">MFS transporter</fullName>
    </submittedName>
</protein>
<name>A0ABV5LW69_9ACTN</name>
<keyword evidence="10" id="KW-1185">Reference proteome</keyword>
<dbReference type="PANTHER" id="PTHR23517">
    <property type="entry name" value="RESISTANCE PROTEIN MDTM, PUTATIVE-RELATED-RELATED"/>
    <property type="match status" value="1"/>
</dbReference>
<gene>
    <name evidence="9" type="ORF">ACFFVI_15175</name>
</gene>
<feature type="transmembrane region" description="Helical" evidence="7">
    <location>
        <begin position="260"/>
        <end position="284"/>
    </location>
</feature>
<dbReference type="Pfam" id="PF07690">
    <property type="entry name" value="MFS_1"/>
    <property type="match status" value="1"/>
</dbReference>
<evidence type="ECO:0000256" key="6">
    <source>
        <dbReference type="ARBA" id="ARBA00023136"/>
    </source>
</evidence>
<evidence type="ECO:0000256" key="2">
    <source>
        <dbReference type="ARBA" id="ARBA00022448"/>
    </source>
</evidence>
<evidence type="ECO:0000256" key="5">
    <source>
        <dbReference type="ARBA" id="ARBA00022989"/>
    </source>
</evidence>
<keyword evidence="2" id="KW-0813">Transport</keyword>
<comment type="caution">
    <text evidence="9">The sequence shown here is derived from an EMBL/GenBank/DDBJ whole genome shotgun (WGS) entry which is preliminary data.</text>
</comment>
<keyword evidence="5 7" id="KW-1133">Transmembrane helix</keyword>
<feature type="transmembrane region" description="Helical" evidence="7">
    <location>
        <begin position="84"/>
        <end position="102"/>
    </location>
</feature>
<dbReference type="InterPro" id="IPR011701">
    <property type="entry name" value="MFS"/>
</dbReference>
<dbReference type="Gene3D" id="1.20.1250.20">
    <property type="entry name" value="MFS general substrate transporter like domains"/>
    <property type="match status" value="1"/>
</dbReference>
<dbReference type="InterPro" id="IPR036259">
    <property type="entry name" value="MFS_trans_sf"/>
</dbReference>
<evidence type="ECO:0000256" key="4">
    <source>
        <dbReference type="ARBA" id="ARBA00022692"/>
    </source>
</evidence>
<evidence type="ECO:0000256" key="7">
    <source>
        <dbReference type="SAM" id="Phobius"/>
    </source>
</evidence>
<dbReference type="RefSeq" id="WP_380137115.1">
    <property type="nucleotide sequence ID" value="NZ_JBHLUI010000008.1"/>
</dbReference>
<evidence type="ECO:0000256" key="3">
    <source>
        <dbReference type="ARBA" id="ARBA00022475"/>
    </source>
</evidence>
<feature type="transmembrane region" description="Helical" evidence="7">
    <location>
        <begin position="365"/>
        <end position="383"/>
    </location>
</feature>
<feature type="transmembrane region" description="Helical" evidence="7">
    <location>
        <begin position="159"/>
        <end position="178"/>
    </location>
</feature>
<sequence length="425" mass="42872">MPEGEHPGGGRTDRARSWRALLVALALDNLGSGAFLPLTVLYLTRVAGLSLAVAGTVLGAATALGLLVPVVVSAVIDRVGPRRLVLLSQLVQGLAMLAYLTAGVLGTRGAAPGLVVATAGGAALLGAAGTQVFYSSLFTLVGATAPAGARDRPFAQVEAVRSGAFGLGALLAAGAVATGAGAGLVAAVVGNAASFVVAATVLTRVGVDPVPVARPGPERPVPPWRHRPFLLLLLVILLTGLATDVFLLGFAVFAVEGLRVAAWLPGVAVALLTAVSAAGTLAVVRLTRTWARTVTVGVGTVLLLGWAVSLVLAPVLPPGLRPAWLLAGAVVLAVAGLFVGTRVLTMAEATAPAAARGRYLATVQYAFNAAQVLAPALVALLAVRPWLPWAAVALAALVALLLLPWLHRILPTAAVRPPDDVGRNP</sequence>
<feature type="transmembrane region" description="Helical" evidence="7">
    <location>
        <begin position="122"/>
        <end position="147"/>
    </location>
</feature>
<evidence type="ECO:0000313" key="9">
    <source>
        <dbReference type="EMBL" id="MFB9378310.1"/>
    </source>
</evidence>
<reference evidence="9 10" key="1">
    <citation type="submission" date="2024-09" db="EMBL/GenBank/DDBJ databases">
        <authorList>
            <person name="Sun Q."/>
            <person name="Mori K."/>
        </authorList>
    </citation>
    <scope>NUCLEOTIDE SEQUENCE [LARGE SCALE GENOMIC DNA]</scope>
    <source>
        <strain evidence="9 10">TISTR 1856</strain>
    </source>
</reference>
<keyword evidence="4 7" id="KW-0812">Transmembrane</keyword>
<feature type="domain" description="Major facilitator superfamily (MFS) profile" evidence="8">
    <location>
        <begin position="228"/>
        <end position="425"/>
    </location>
</feature>
<evidence type="ECO:0000256" key="1">
    <source>
        <dbReference type="ARBA" id="ARBA00004651"/>
    </source>
</evidence>
<feature type="transmembrane region" description="Helical" evidence="7">
    <location>
        <begin position="228"/>
        <end position="254"/>
    </location>
</feature>
<evidence type="ECO:0000313" key="10">
    <source>
        <dbReference type="Proteomes" id="UP001589748"/>
    </source>
</evidence>
<keyword evidence="6 7" id="KW-0472">Membrane</keyword>
<dbReference type="InterPro" id="IPR050171">
    <property type="entry name" value="MFS_Transporters"/>
</dbReference>
<feature type="transmembrane region" description="Helical" evidence="7">
    <location>
        <begin position="389"/>
        <end position="406"/>
    </location>
</feature>
<dbReference type="PANTHER" id="PTHR23517:SF2">
    <property type="entry name" value="MULTIDRUG RESISTANCE PROTEIN MDTH"/>
    <property type="match status" value="1"/>
</dbReference>
<comment type="subcellular location">
    <subcellularLocation>
        <location evidence="1">Cell membrane</location>
        <topology evidence="1">Multi-pass membrane protein</topology>
    </subcellularLocation>
</comment>
<feature type="transmembrane region" description="Helical" evidence="7">
    <location>
        <begin position="323"/>
        <end position="344"/>
    </location>
</feature>
<dbReference type="SUPFAM" id="SSF103473">
    <property type="entry name" value="MFS general substrate transporter"/>
    <property type="match status" value="1"/>
</dbReference>
<dbReference type="EMBL" id="JBHMDM010000007">
    <property type="protein sequence ID" value="MFB9378310.1"/>
    <property type="molecule type" value="Genomic_DNA"/>
</dbReference>
<organism evidence="9 10">
    <name type="scientific">Kineococcus gynurae</name>
    <dbReference type="NCBI Taxonomy" id="452979"/>
    <lineage>
        <taxon>Bacteria</taxon>
        <taxon>Bacillati</taxon>
        <taxon>Actinomycetota</taxon>
        <taxon>Actinomycetes</taxon>
        <taxon>Kineosporiales</taxon>
        <taxon>Kineosporiaceae</taxon>
        <taxon>Kineococcus</taxon>
    </lineage>
</organism>
<feature type="transmembrane region" description="Helical" evidence="7">
    <location>
        <begin position="184"/>
        <end position="207"/>
    </location>
</feature>
<feature type="transmembrane region" description="Helical" evidence="7">
    <location>
        <begin position="49"/>
        <end position="72"/>
    </location>
</feature>
<evidence type="ECO:0000259" key="8">
    <source>
        <dbReference type="PROSITE" id="PS50850"/>
    </source>
</evidence>
<proteinExistence type="predicted"/>
<dbReference type="Proteomes" id="UP001589748">
    <property type="component" value="Unassembled WGS sequence"/>
</dbReference>
<feature type="transmembrane region" description="Helical" evidence="7">
    <location>
        <begin position="296"/>
        <end position="317"/>
    </location>
</feature>